<evidence type="ECO:0000256" key="1">
    <source>
        <dbReference type="ARBA" id="ARBA00009631"/>
    </source>
</evidence>
<feature type="compositionally biased region" description="Low complexity" evidence="2">
    <location>
        <begin position="232"/>
        <end position="243"/>
    </location>
</feature>
<dbReference type="InterPro" id="IPR050606">
    <property type="entry name" value="Calponin-like"/>
</dbReference>
<keyword evidence="6" id="KW-1185">Reference proteome</keyword>
<dbReference type="PANTHER" id="PTHR47385:SF11">
    <property type="entry name" value="PROTEIN UNC-87"/>
    <property type="match status" value="1"/>
</dbReference>
<dbReference type="EMBL" id="CAJFCV020000001">
    <property type="protein sequence ID" value="CAG9085912.1"/>
    <property type="molecule type" value="Genomic_DNA"/>
</dbReference>
<dbReference type="GO" id="GO:0051015">
    <property type="term" value="F:actin filament binding"/>
    <property type="evidence" value="ECO:0007669"/>
    <property type="project" value="TreeGrafter"/>
</dbReference>
<proteinExistence type="inferred from homology"/>
<dbReference type="Pfam" id="PF00402">
    <property type="entry name" value="Calponin"/>
    <property type="match status" value="2"/>
</dbReference>
<evidence type="ECO:0000313" key="7">
    <source>
        <dbReference type="WBParaSite" id="BXY_0945000.1"/>
    </source>
</evidence>
<feature type="region of interest" description="Disordered" evidence="2">
    <location>
        <begin position="172"/>
        <end position="243"/>
    </location>
</feature>
<dbReference type="PROSITE" id="PS01052">
    <property type="entry name" value="CALPONIN_1"/>
    <property type="match status" value="2"/>
</dbReference>
<reference evidence="4" key="2">
    <citation type="submission" date="2020-08" db="EMBL/GenBank/DDBJ databases">
        <authorList>
            <person name="Kikuchi T."/>
        </authorList>
    </citation>
    <scope>NUCLEOTIDE SEQUENCE</scope>
    <source>
        <strain evidence="3">Ka4C1</strain>
    </source>
</reference>
<feature type="compositionally biased region" description="Low complexity" evidence="2">
    <location>
        <begin position="172"/>
        <end position="224"/>
    </location>
</feature>
<evidence type="ECO:0000256" key="2">
    <source>
        <dbReference type="SAM" id="MobiDB-lite"/>
    </source>
</evidence>
<dbReference type="OrthoDB" id="21595at2759"/>
<feature type="region of interest" description="Disordered" evidence="2">
    <location>
        <begin position="1"/>
        <end position="24"/>
    </location>
</feature>
<dbReference type="AlphaFoldDB" id="A0A1I7S8V5"/>
<dbReference type="Proteomes" id="UP000582659">
    <property type="component" value="Unassembled WGS sequence"/>
</dbReference>
<dbReference type="InterPro" id="IPR000557">
    <property type="entry name" value="Calponin_repeat"/>
</dbReference>
<dbReference type="EMBL" id="CAJFDI010000001">
    <property type="protein sequence ID" value="CAD5210192.1"/>
    <property type="molecule type" value="Genomic_DNA"/>
</dbReference>
<dbReference type="WBParaSite" id="BXY_0945000.1">
    <property type="protein sequence ID" value="BXY_0945000.1"/>
    <property type="gene ID" value="BXY_0945000"/>
</dbReference>
<evidence type="ECO:0000313" key="6">
    <source>
        <dbReference type="Proteomes" id="UP000659654"/>
    </source>
</evidence>
<feature type="region of interest" description="Disordered" evidence="2">
    <location>
        <begin position="68"/>
        <end position="88"/>
    </location>
</feature>
<dbReference type="GO" id="GO:0007015">
    <property type="term" value="P:actin filament organization"/>
    <property type="evidence" value="ECO:0007669"/>
    <property type="project" value="TreeGrafter"/>
</dbReference>
<sequence>MAAVRQGNYPPQGRGPSQPPIEEHVVGQDGVLKVAAVTPSGTTPGNDRRTRNGKFTLAQLRQTDGIVPLQSGTNQFDSQRGKTGFGMPRNTSTKIVFADDGKRYAVEELTQKDNLIRLQSGTNKFDSQKGMTGFGTARDVKGKHLKRIWELEFPEEELNDRPINAQTPNQVQYQNAPQYQQQQQQFRPPQGQFQQQGSTSPQGYQQGPLSPPQGQQRFTPQQSPRGPPPPQQFQQRQPPHIRQ</sequence>
<evidence type="ECO:0000313" key="5">
    <source>
        <dbReference type="Proteomes" id="UP000095284"/>
    </source>
</evidence>
<dbReference type="GO" id="GO:0015629">
    <property type="term" value="C:actin cytoskeleton"/>
    <property type="evidence" value="ECO:0007669"/>
    <property type="project" value="TreeGrafter"/>
</dbReference>
<evidence type="ECO:0000313" key="4">
    <source>
        <dbReference type="EMBL" id="CAG9085912.1"/>
    </source>
</evidence>
<name>A0A1I7S8V5_BURXY</name>
<dbReference type="Proteomes" id="UP000659654">
    <property type="component" value="Unassembled WGS sequence"/>
</dbReference>
<evidence type="ECO:0000313" key="3">
    <source>
        <dbReference type="EMBL" id="CAD5210192.1"/>
    </source>
</evidence>
<dbReference type="Proteomes" id="UP000095284">
    <property type="component" value="Unplaced"/>
</dbReference>
<comment type="similarity">
    <text evidence="1">Belongs to the calponin family.</text>
</comment>
<reference evidence="7" key="1">
    <citation type="submission" date="2016-11" db="UniProtKB">
        <authorList>
            <consortium name="WormBaseParasite"/>
        </authorList>
    </citation>
    <scope>IDENTIFICATION</scope>
</reference>
<dbReference type="PANTHER" id="PTHR47385">
    <property type="entry name" value="CALPONIN"/>
    <property type="match status" value="1"/>
</dbReference>
<protein>
    <submittedName>
        <fullName evidence="3">(pine wood nematode) hypothetical protein</fullName>
    </submittedName>
</protein>
<accession>A0A1I7S8V5</accession>
<organism evidence="5 7">
    <name type="scientific">Bursaphelenchus xylophilus</name>
    <name type="common">Pinewood nematode worm</name>
    <name type="synonym">Aphelenchoides xylophilus</name>
    <dbReference type="NCBI Taxonomy" id="6326"/>
    <lineage>
        <taxon>Eukaryota</taxon>
        <taxon>Metazoa</taxon>
        <taxon>Ecdysozoa</taxon>
        <taxon>Nematoda</taxon>
        <taxon>Chromadorea</taxon>
        <taxon>Rhabditida</taxon>
        <taxon>Tylenchina</taxon>
        <taxon>Tylenchomorpha</taxon>
        <taxon>Aphelenchoidea</taxon>
        <taxon>Aphelenchoididae</taxon>
        <taxon>Bursaphelenchus</taxon>
    </lineage>
</organism>
<dbReference type="PROSITE" id="PS51122">
    <property type="entry name" value="CALPONIN_2"/>
    <property type="match status" value="2"/>
</dbReference>
<gene>
    <name evidence="3" type="ORF">BXYJ_LOCUS1812</name>
</gene>